<dbReference type="OrthoDB" id="9806902at2"/>
<protein>
    <submittedName>
        <fullName evidence="2">Alpha/beta fold family hydrolase</fullName>
    </submittedName>
</protein>
<evidence type="ECO:0000313" key="2">
    <source>
        <dbReference type="EMBL" id="CUN91612.1"/>
    </source>
</evidence>
<name>A0A174ASJ0_9CLOT</name>
<dbReference type="EMBL" id="CYZX01000003">
    <property type="protein sequence ID" value="CUN91612.1"/>
    <property type="molecule type" value="Genomic_DNA"/>
</dbReference>
<sequence>MRENFKFKDSDGVELNVYKWIPDGEIRGIVQISHGMTENVLRYDEFANYLNNEGFIVYGHDHRGHGLTAKSKEELGYIADNEGFDWLVRDLYELMMMIKEENKGLPIYLFGHSMGSFVSQRFIELHGNEIDGVILSGSNGEPTKLTPLGILLSNIEIKLFGRKHTSKMMDKLSFGDFNRKFRPNRTPYDWLCSVEEEVDKYIDNEYCGFVCSASFYYDLLRGLKAIHKKENFNSIPKDLPIYIIAGDMDPVGFFGKGIVNLYNKLQSIGIKDVNYKLYKDKRHEILNEDNKLEVMNDVSAWLLRKLEGFSTSECRNS</sequence>
<dbReference type="InterPro" id="IPR022742">
    <property type="entry name" value="Hydrolase_4"/>
</dbReference>
<evidence type="ECO:0000259" key="1">
    <source>
        <dbReference type="Pfam" id="PF12146"/>
    </source>
</evidence>
<accession>A0A174ASJ0</accession>
<evidence type="ECO:0000313" key="3">
    <source>
        <dbReference type="Proteomes" id="UP000095594"/>
    </source>
</evidence>
<dbReference type="Pfam" id="PF12146">
    <property type="entry name" value="Hydrolase_4"/>
    <property type="match status" value="1"/>
</dbReference>
<dbReference type="RefSeq" id="WP_055263898.1">
    <property type="nucleotide sequence ID" value="NZ_CABIXQ010000003.1"/>
</dbReference>
<organism evidence="2 3">
    <name type="scientific">Clostridium disporicum</name>
    <dbReference type="NCBI Taxonomy" id="84024"/>
    <lineage>
        <taxon>Bacteria</taxon>
        <taxon>Bacillati</taxon>
        <taxon>Bacillota</taxon>
        <taxon>Clostridia</taxon>
        <taxon>Eubacteriales</taxon>
        <taxon>Clostridiaceae</taxon>
        <taxon>Clostridium</taxon>
    </lineage>
</organism>
<dbReference type="SUPFAM" id="SSF53474">
    <property type="entry name" value="alpha/beta-Hydrolases"/>
    <property type="match status" value="1"/>
</dbReference>
<dbReference type="InterPro" id="IPR029058">
    <property type="entry name" value="AB_hydrolase_fold"/>
</dbReference>
<dbReference type="Gene3D" id="3.40.50.1820">
    <property type="entry name" value="alpha/beta hydrolase"/>
    <property type="match status" value="1"/>
</dbReference>
<dbReference type="Proteomes" id="UP000095594">
    <property type="component" value="Unassembled WGS sequence"/>
</dbReference>
<feature type="domain" description="Serine aminopeptidase S33" evidence="1">
    <location>
        <begin position="25"/>
        <end position="289"/>
    </location>
</feature>
<dbReference type="InterPro" id="IPR051044">
    <property type="entry name" value="MAG_DAG_Lipase"/>
</dbReference>
<gene>
    <name evidence="2" type="ORF">ERS852471_00669</name>
</gene>
<dbReference type="GO" id="GO:0016787">
    <property type="term" value="F:hydrolase activity"/>
    <property type="evidence" value="ECO:0007669"/>
    <property type="project" value="UniProtKB-KW"/>
</dbReference>
<keyword evidence="2" id="KW-0378">Hydrolase</keyword>
<proteinExistence type="predicted"/>
<reference evidence="2 3" key="1">
    <citation type="submission" date="2015-09" db="EMBL/GenBank/DDBJ databases">
        <authorList>
            <consortium name="Pathogen Informatics"/>
        </authorList>
    </citation>
    <scope>NUCLEOTIDE SEQUENCE [LARGE SCALE GENOMIC DNA]</scope>
    <source>
        <strain evidence="2 3">2789STDY5834856</strain>
    </source>
</reference>
<dbReference type="PANTHER" id="PTHR11614">
    <property type="entry name" value="PHOSPHOLIPASE-RELATED"/>
    <property type="match status" value="1"/>
</dbReference>
<dbReference type="AlphaFoldDB" id="A0A174ASJ0"/>